<comment type="caution">
    <text evidence="1">The sequence shown here is derived from an EMBL/GenBank/DDBJ whole genome shotgun (WGS) entry which is preliminary data.</text>
</comment>
<dbReference type="Proteomes" id="UP000194153">
    <property type="component" value="Unassembled WGS sequence"/>
</dbReference>
<accession>A0ABQ0MNQ0</accession>
<keyword evidence="2" id="KW-1185">Reference proteome</keyword>
<reference evidence="2" key="1">
    <citation type="submission" date="2017-05" db="EMBL/GenBank/DDBJ databases">
        <title>Draft genome sequence of Geobacter pelophilus, a iron(III)-reducing bacteria.</title>
        <authorList>
            <person name="Aoyagi T."/>
            <person name="Koike H."/>
            <person name="Morita T."/>
            <person name="Sato Y."/>
            <person name="Habe H."/>
            <person name="Hori T."/>
        </authorList>
    </citation>
    <scope>NUCLEOTIDE SEQUENCE [LARGE SCALE GENOMIC DNA]</scope>
    <source>
        <strain evidence="2">Drf2</strain>
    </source>
</reference>
<evidence type="ECO:0000313" key="1">
    <source>
        <dbReference type="EMBL" id="GAW68673.1"/>
    </source>
</evidence>
<dbReference type="EMBL" id="BDQG01000001">
    <property type="protein sequence ID" value="GAW68673.1"/>
    <property type="molecule type" value="Genomic_DNA"/>
</dbReference>
<proteinExistence type="predicted"/>
<name>A0ABQ0MNQ0_9BACT</name>
<evidence type="ECO:0000313" key="2">
    <source>
        <dbReference type="Proteomes" id="UP000194153"/>
    </source>
</evidence>
<gene>
    <name evidence="1" type="ORF">GPEL0_01r5111</name>
</gene>
<organism evidence="1 2">
    <name type="scientific">Geoanaerobacter pelophilus</name>
    <dbReference type="NCBI Taxonomy" id="60036"/>
    <lineage>
        <taxon>Bacteria</taxon>
        <taxon>Pseudomonadati</taxon>
        <taxon>Thermodesulfobacteriota</taxon>
        <taxon>Desulfuromonadia</taxon>
        <taxon>Geobacterales</taxon>
        <taxon>Geobacteraceae</taxon>
        <taxon>Geoanaerobacter</taxon>
    </lineage>
</organism>
<sequence>MSYNEKGGSMKKIVVSLALSLALVGGGQAMAKDIRFTGALTQGEFKDLTKEAGAAISFKNTAPAEPLGITGFEVGLEVSAVDISGSDYMNKAFEGNAPSYAVLPKLRARKGLPLGIDVGAMYSYVPDSNMKLWGIEVSKAILEGTAATPALGVRGTYSKLSGVGDLDLQTAGVDASISKGFLILTPYAGAGGVWISSEAKGNLKTLSPNLKSEDVFQPRVFAGVQVSPFPLFHFTGEVEYQERPIYTLKAAIGF</sequence>
<protein>
    <submittedName>
        <fullName evidence="1">Uncharacterized protein</fullName>
    </submittedName>
</protein>